<dbReference type="PROSITE" id="PS51212">
    <property type="entry name" value="WSC"/>
    <property type="match status" value="2"/>
</dbReference>
<evidence type="ECO:0000256" key="5">
    <source>
        <dbReference type="ARBA" id="ARBA00023136"/>
    </source>
</evidence>
<dbReference type="GO" id="GO:0005886">
    <property type="term" value="C:plasma membrane"/>
    <property type="evidence" value="ECO:0007669"/>
    <property type="project" value="TreeGrafter"/>
</dbReference>
<evidence type="ECO:0000256" key="2">
    <source>
        <dbReference type="ARBA" id="ARBA00022692"/>
    </source>
</evidence>
<feature type="domain" description="WSC" evidence="7">
    <location>
        <begin position="389"/>
        <end position="489"/>
    </location>
</feature>
<proteinExistence type="predicted"/>
<keyword evidence="4" id="KW-1133">Transmembrane helix</keyword>
<name>A0A9P4J5J7_9PEZI</name>
<dbReference type="PANTHER" id="PTHR24269:SF16">
    <property type="entry name" value="PROTEIN SLG1"/>
    <property type="match status" value="1"/>
</dbReference>
<dbReference type="Gene3D" id="3.50.4.10">
    <property type="entry name" value="Hepatocyte Growth Factor"/>
    <property type="match status" value="1"/>
</dbReference>
<reference evidence="8" key="1">
    <citation type="journal article" date="2020" name="Stud. Mycol.">
        <title>101 Dothideomycetes genomes: a test case for predicting lifestyles and emergence of pathogens.</title>
        <authorList>
            <person name="Haridas S."/>
            <person name="Albert R."/>
            <person name="Binder M."/>
            <person name="Bloem J."/>
            <person name="Labutti K."/>
            <person name="Salamov A."/>
            <person name="Andreopoulos B."/>
            <person name="Baker S."/>
            <person name="Barry K."/>
            <person name="Bills G."/>
            <person name="Bluhm B."/>
            <person name="Cannon C."/>
            <person name="Castanera R."/>
            <person name="Culley D."/>
            <person name="Daum C."/>
            <person name="Ezra D."/>
            <person name="Gonzalez J."/>
            <person name="Henrissat B."/>
            <person name="Kuo A."/>
            <person name="Liang C."/>
            <person name="Lipzen A."/>
            <person name="Lutzoni F."/>
            <person name="Magnuson J."/>
            <person name="Mondo S."/>
            <person name="Nolan M."/>
            <person name="Ohm R."/>
            <person name="Pangilinan J."/>
            <person name="Park H.-J."/>
            <person name="Ramirez L."/>
            <person name="Alfaro M."/>
            <person name="Sun H."/>
            <person name="Tritt A."/>
            <person name="Yoshinaga Y."/>
            <person name="Zwiers L.-H."/>
            <person name="Turgeon B."/>
            <person name="Goodwin S."/>
            <person name="Spatafora J."/>
            <person name="Crous P."/>
            <person name="Grigoriev I."/>
        </authorList>
    </citation>
    <scope>NUCLEOTIDE SEQUENCE</scope>
    <source>
        <strain evidence="8">CBS 260.36</strain>
    </source>
</reference>
<dbReference type="SMART" id="SM00321">
    <property type="entry name" value="WSC"/>
    <property type="match status" value="2"/>
</dbReference>
<evidence type="ECO:0000256" key="6">
    <source>
        <dbReference type="ARBA" id="ARBA00023180"/>
    </source>
</evidence>
<dbReference type="EMBL" id="ML996082">
    <property type="protein sequence ID" value="KAF2155491.1"/>
    <property type="molecule type" value="Genomic_DNA"/>
</dbReference>
<evidence type="ECO:0000256" key="3">
    <source>
        <dbReference type="ARBA" id="ARBA00022729"/>
    </source>
</evidence>
<keyword evidence="2" id="KW-0812">Transmembrane</keyword>
<comment type="subcellular location">
    <subcellularLocation>
        <location evidence="1">Membrane</location>
        <topology evidence="1">Single-pass membrane protein</topology>
    </subcellularLocation>
</comment>
<dbReference type="Pfam" id="PF01822">
    <property type="entry name" value="WSC"/>
    <property type="match status" value="2"/>
</dbReference>
<comment type="caution">
    <text evidence="8">The sequence shown here is derived from an EMBL/GenBank/DDBJ whole genome shotgun (WGS) entry which is preliminary data.</text>
</comment>
<protein>
    <recommendedName>
        <fullName evidence="7">WSC domain-containing protein</fullName>
    </recommendedName>
</protein>
<dbReference type="PANTHER" id="PTHR24269">
    <property type="entry name" value="KREMEN PROTEIN"/>
    <property type="match status" value="1"/>
</dbReference>
<accession>A0A9P4J5J7</accession>
<evidence type="ECO:0000256" key="1">
    <source>
        <dbReference type="ARBA" id="ARBA00004167"/>
    </source>
</evidence>
<evidence type="ECO:0000313" key="8">
    <source>
        <dbReference type="EMBL" id="KAF2155491.1"/>
    </source>
</evidence>
<keyword evidence="9" id="KW-1185">Reference proteome</keyword>
<dbReference type="OrthoDB" id="2019572at2759"/>
<dbReference type="InterPro" id="IPR051836">
    <property type="entry name" value="Kremen_rcpt"/>
</dbReference>
<sequence>MKLLDFPFQLLAAGLAIRRSNAVAVSCPASNNTIYTSANNNRFIVECGFDRPANDVAGAFTDNYEACLEYCTLNMGCLTVAFTGNACYMRNIINPPRYDNTIWGGRLISTISCPASNNTIYVTRNGARYVIECGFNRSWGDISSLRTDSYESCLEVCTQTPGCLDVSFTTDTCWLKNVLNPPLYHPNVWGGRLLPGTISCPTSNNTMYTTTSGNRYVVECGIDRLGNEFHSFYAKNYDACVEGCSRIVGCFYATFVDNTCHISNIAKSPVYNNTIWGGRLVTGTPLPPGVSTLDCMVDPPSRALPYLSQVSGVAPWNCAVGCRKLGYRYAGIEYGSECWCGSTRPVVSTVYTDCNMPCSDNLPCGGANRLSVTMDNNVPEGTIRQSYKSWTVLSCYSDVTTARTLATSLITPAGPKNMTNADCLNICSNQDFTYCGTEHGGECYGSNTQPAQVRALAGDPIQQGCYYPCTGKVSELCGGSDRIIVYEVNTAARV</sequence>
<evidence type="ECO:0000256" key="4">
    <source>
        <dbReference type="ARBA" id="ARBA00022989"/>
    </source>
</evidence>
<dbReference type="Proteomes" id="UP000799439">
    <property type="component" value="Unassembled WGS sequence"/>
</dbReference>
<keyword evidence="6" id="KW-0325">Glycoprotein</keyword>
<keyword evidence="5" id="KW-0472">Membrane</keyword>
<gene>
    <name evidence="8" type="ORF">K461DRAFT_290519</name>
</gene>
<evidence type="ECO:0000259" key="7">
    <source>
        <dbReference type="PROSITE" id="PS51212"/>
    </source>
</evidence>
<feature type="domain" description="WSC" evidence="7">
    <location>
        <begin position="289"/>
        <end position="376"/>
    </location>
</feature>
<organism evidence="8 9">
    <name type="scientific">Myriangium duriaei CBS 260.36</name>
    <dbReference type="NCBI Taxonomy" id="1168546"/>
    <lineage>
        <taxon>Eukaryota</taxon>
        <taxon>Fungi</taxon>
        <taxon>Dikarya</taxon>
        <taxon>Ascomycota</taxon>
        <taxon>Pezizomycotina</taxon>
        <taxon>Dothideomycetes</taxon>
        <taxon>Dothideomycetidae</taxon>
        <taxon>Myriangiales</taxon>
        <taxon>Myriangiaceae</taxon>
        <taxon>Myriangium</taxon>
    </lineage>
</organism>
<dbReference type="AlphaFoldDB" id="A0A9P4J5J7"/>
<dbReference type="InterPro" id="IPR002889">
    <property type="entry name" value="WSC_carb-bd"/>
</dbReference>
<evidence type="ECO:0000313" key="9">
    <source>
        <dbReference type="Proteomes" id="UP000799439"/>
    </source>
</evidence>
<keyword evidence="3" id="KW-0732">Signal</keyword>